<accession>A0A5B7IXF7</accession>
<dbReference type="EMBL" id="VSRR010083936">
    <property type="protein sequence ID" value="MPC90311.1"/>
    <property type="molecule type" value="Genomic_DNA"/>
</dbReference>
<evidence type="ECO:0000313" key="1">
    <source>
        <dbReference type="EMBL" id="MPC90311.1"/>
    </source>
</evidence>
<gene>
    <name evidence="1" type="ORF">E2C01_085288</name>
</gene>
<sequence>MENTDAGLNIEEAQRSYDLSVTVYACVILAAQGTAGDGGPVLERVSDALHYRSLRAGAFHLCVLIVVVVH</sequence>
<protein>
    <submittedName>
        <fullName evidence="1">Uncharacterized protein</fullName>
    </submittedName>
</protein>
<dbReference type="AlphaFoldDB" id="A0A5B7IXF7"/>
<keyword evidence="2" id="KW-1185">Reference proteome</keyword>
<evidence type="ECO:0000313" key="2">
    <source>
        <dbReference type="Proteomes" id="UP000324222"/>
    </source>
</evidence>
<proteinExistence type="predicted"/>
<comment type="caution">
    <text evidence="1">The sequence shown here is derived from an EMBL/GenBank/DDBJ whole genome shotgun (WGS) entry which is preliminary data.</text>
</comment>
<organism evidence="1 2">
    <name type="scientific">Portunus trituberculatus</name>
    <name type="common">Swimming crab</name>
    <name type="synonym">Neptunus trituberculatus</name>
    <dbReference type="NCBI Taxonomy" id="210409"/>
    <lineage>
        <taxon>Eukaryota</taxon>
        <taxon>Metazoa</taxon>
        <taxon>Ecdysozoa</taxon>
        <taxon>Arthropoda</taxon>
        <taxon>Crustacea</taxon>
        <taxon>Multicrustacea</taxon>
        <taxon>Malacostraca</taxon>
        <taxon>Eumalacostraca</taxon>
        <taxon>Eucarida</taxon>
        <taxon>Decapoda</taxon>
        <taxon>Pleocyemata</taxon>
        <taxon>Brachyura</taxon>
        <taxon>Eubrachyura</taxon>
        <taxon>Portunoidea</taxon>
        <taxon>Portunidae</taxon>
        <taxon>Portuninae</taxon>
        <taxon>Portunus</taxon>
    </lineage>
</organism>
<dbReference type="Proteomes" id="UP000324222">
    <property type="component" value="Unassembled WGS sequence"/>
</dbReference>
<name>A0A5B7IXF7_PORTR</name>
<reference evidence="1 2" key="1">
    <citation type="submission" date="2019-05" db="EMBL/GenBank/DDBJ databases">
        <title>Another draft genome of Portunus trituberculatus and its Hox gene families provides insights of decapod evolution.</title>
        <authorList>
            <person name="Jeong J.-H."/>
            <person name="Song I."/>
            <person name="Kim S."/>
            <person name="Choi T."/>
            <person name="Kim D."/>
            <person name="Ryu S."/>
            <person name="Kim W."/>
        </authorList>
    </citation>
    <scope>NUCLEOTIDE SEQUENCE [LARGE SCALE GENOMIC DNA]</scope>
    <source>
        <tissue evidence="1">Muscle</tissue>
    </source>
</reference>